<keyword evidence="3" id="KW-0012">Acyltransferase</keyword>
<comment type="function">
    <text evidence="3">Cleaves the gamma-glutamyl peptide bond of glutathione and glutathione conjugates.</text>
</comment>
<dbReference type="GO" id="GO:0036374">
    <property type="term" value="F:glutathione hydrolase activity"/>
    <property type="evidence" value="ECO:0007669"/>
    <property type="project" value="UniProtKB-UniRule"/>
</dbReference>
<keyword evidence="3" id="KW-0808">Transferase</keyword>
<dbReference type="FunFam" id="1.10.246.130:FF:000001">
    <property type="entry name" value="Gamma-glutamyltransferase 5 isoform 1"/>
    <property type="match status" value="1"/>
</dbReference>
<feature type="binding site" evidence="2">
    <location>
        <begin position="383"/>
        <end position="385"/>
    </location>
    <ligand>
        <name>L-glutamate</name>
        <dbReference type="ChEBI" id="CHEBI:29985"/>
    </ligand>
</feature>
<feature type="binding site" evidence="2">
    <location>
        <begin position="435"/>
        <end position="436"/>
    </location>
    <ligand>
        <name>L-glutamate</name>
        <dbReference type="ChEBI" id="CHEBI:29985"/>
    </ligand>
</feature>
<dbReference type="UniPathway" id="UPA00204"/>
<evidence type="ECO:0000256" key="3">
    <source>
        <dbReference type="RuleBase" id="RU368068"/>
    </source>
</evidence>
<dbReference type="STRING" id="503106.A0A218Z3R3"/>
<sequence length="563" mass="60535">MFRLDALLLGLAAQVVSAYPQEAVPKLGAVASEADVCSKIGADILKSGGNAADAVIATQLCVGVTCMYHSGIGGGGFATVRSKRGEYEFIDFREMAPAAAFQDMFTPPCSNCNFSLIGGLASGVPGELRGLEYIHNKYGSLPWKQLVMPAVNVARHGFRVNEDLIRYMGSETFMATDPSWAIDFAPNGILVSLGQTMTRKRYADTLERIADQGPDAYYHGEVAAATIQALQRSEGTMTLADLANYHVKTRPMTSFTYRGYKVYTGSAPSGGAIVGSIMKIIEGYDMSSSANSNLSTHYLNEAFRFAYGQRTLLGDPDFLDIGAYQENMYSEATAAKIRDMIQPDRTLEVEAYNPLGYEVLTDSGTSASVASDQSGLTIALTSTINTRWGSRVMVPETGDVLNNQMNDFSIPHATNDFGFIPTEANYIRPGKRPLSSISPTIVEYPDGGVYVAHAAAGGSQIITEVAQHLWRVLDQNMTSAAALGSPRMHDQLSPNEVVFEYSNEALGIQGWDNQTTAFLASLGSVVAHTERARTSGQGLRILPNGTFEAASEPRQVNSGGYAV</sequence>
<dbReference type="Gene3D" id="1.10.246.130">
    <property type="match status" value="1"/>
</dbReference>
<dbReference type="EC" id="2.3.2.2" evidence="3"/>
<feature type="binding site" evidence="2">
    <location>
        <position position="93"/>
    </location>
    <ligand>
        <name>L-glutamate</name>
        <dbReference type="ChEBI" id="CHEBI:29985"/>
    </ligand>
</feature>
<keyword evidence="4" id="KW-0732">Signal</keyword>
<organism evidence="5 6">
    <name type="scientific">Diplocarpon coronariae</name>
    <dbReference type="NCBI Taxonomy" id="2795749"/>
    <lineage>
        <taxon>Eukaryota</taxon>
        <taxon>Fungi</taxon>
        <taxon>Dikarya</taxon>
        <taxon>Ascomycota</taxon>
        <taxon>Pezizomycotina</taxon>
        <taxon>Leotiomycetes</taxon>
        <taxon>Helotiales</taxon>
        <taxon>Drepanopezizaceae</taxon>
        <taxon>Diplocarpon</taxon>
    </lineage>
</organism>
<evidence type="ECO:0000313" key="6">
    <source>
        <dbReference type="Proteomes" id="UP000242519"/>
    </source>
</evidence>
<dbReference type="SUPFAM" id="SSF56235">
    <property type="entry name" value="N-terminal nucleophile aminohydrolases (Ntn hydrolases)"/>
    <property type="match status" value="1"/>
</dbReference>
<keyword evidence="3" id="KW-0378">Hydrolase</keyword>
<proteinExistence type="predicted"/>
<evidence type="ECO:0000256" key="2">
    <source>
        <dbReference type="PIRSR" id="PIRSR600101-2"/>
    </source>
</evidence>
<dbReference type="GO" id="GO:0006751">
    <property type="term" value="P:glutathione catabolic process"/>
    <property type="evidence" value="ECO:0007669"/>
    <property type="project" value="UniProtKB-UniRule"/>
</dbReference>
<dbReference type="InterPro" id="IPR029055">
    <property type="entry name" value="Ntn_hydrolases_N"/>
</dbReference>
<dbReference type="InterPro" id="IPR000101">
    <property type="entry name" value="GGT_peptidase"/>
</dbReference>
<dbReference type="PANTHER" id="PTHR11686:SF62">
    <property type="entry name" value="GLUTATHIONE HYDROLASE"/>
    <property type="match status" value="1"/>
</dbReference>
<feature type="binding site" evidence="2">
    <location>
        <position position="458"/>
    </location>
    <ligand>
        <name>L-glutamate</name>
        <dbReference type="ChEBI" id="CHEBI:29985"/>
    </ligand>
</feature>
<feature type="active site" description="Nucleophile" evidence="1">
    <location>
        <position position="365"/>
    </location>
</feature>
<dbReference type="AlphaFoldDB" id="A0A218Z3R3"/>
<dbReference type="PRINTS" id="PR01210">
    <property type="entry name" value="GGTRANSPTASE"/>
</dbReference>
<dbReference type="Pfam" id="PF01019">
    <property type="entry name" value="G_glu_transpept"/>
    <property type="match status" value="1"/>
</dbReference>
<reference evidence="5 6" key="1">
    <citation type="submission" date="2017-04" db="EMBL/GenBank/DDBJ databases">
        <title>Draft genome sequence of Marssonina coronaria NL1: causal agent of apple blotch.</title>
        <authorList>
            <person name="Cheng Q."/>
        </authorList>
    </citation>
    <scope>NUCLEOTIDE SEQUENCE [LARGE SCALE GENOMIC DNA]</scope>
    <source>
        <strain evidence="5 6">NL1</strain>
    </source>
</reference>
<dbReference type="InterPro" id="IPR043137">
    <property type="entry name" value="GGT_ssub_C"/>
</dbReference>
<accession>A0A218Z3R3</accession>
<comment type="pathway">
    <text evidence="3">Sulfur metabolism; glutathione metabolism.</text>
</comment>
<feature type="binding site" evidence="2">
    <location>
        <position position="407"/>
    </location>
    <ligand>
        <name>L-glutamate</name>
        <dbReference type="ChEBI" id="CHEBI:29985"/>
    </ligand>
</feature>
<evidence type="ECO:0000256" key="1">
    <source>
        <dbReference type="PIRSR" id="PIRSR600101-1"/>
    </source>
</evidence>
<dbReference type="GO" id="GO:0005886">
    <property type="term" value="C:plasma membrane"/>
    <property type="evidence" value="ECO:0007669"/>
    <property type="project" value="TreeGrafter"/>
</dbReference>
<evidence type="ECO:0000313" key="5">
    <source>
        <dbReference type="EMBL" id="OWP02270.1"/>
    </source>
</evidence>
<feature type="chain" id="PRO_5012645944" description="Glutathione hydrolase" evidence="4">
    <location>
        <begin position="19"/>
        <end position="563"/>
    </location>
</feature>
<feature type="signal peptide" evidence="4">
    <location>
        <begin position="1"/>
        <end position="18"/>
    </location>
</feature>
<keyword evidence="6" id="KW-1185">Reference proteome</keyword>
<comment type="catalytic activity">
    <reaction evidence="3">
        <text>glutathione + H2O = L-cysteinylglycine + L-glutamate</text>
        <dbReference type="Rhea" id="RHEA:28807"/>
        <dbReference type="ChEBI" id="CHEBI:15377"/>
        <dbReference type="ChEBI" id="CHEBI:29985"/>
        <dbReference type="ChEBI" id="CHEBI:57925"/>
        <dbReference type="ChEBI" id="CHEBI:61694"/>
        <dbReference type="EC" id="3.4.19.13"/>
    </reaction>
</comment>
<evidence type="ECO:0000256" key="4">
    <source>
        <dbReference type="SAM" id="SignalP"/>
    </source>
</evidence>
<gene>
    <name evidence="5" type="ORF">B2J93_1232</name>
</gene>
<dbReference type="GO" id="GO:0103068">
    <property type="term" value="F:leukotriene C4 gamma-glutamyl transferase activity"/>
    <property type="evidence" value="ECO:0007669"/>
    <property type="project" value="UniProtKB-EC"/>
</dbReference>
<dbReference type="Gene3D" id="3.60.20.40">
    <property type="match status" value="1"/>
</dbReference>
<comment type="caution">
    <text evidence="5">The sequence shown here is derived from an EMBL/GenBank/DDBJ whole genome shotgun (WGS) entry which is preliminary data.</text>
</comment>
<dbReference type="FunCoup" id="A0A218Z3R3">
    <property type="interactions" value="151"/>
</dbReference>
<dbReference type="PANTHER" id="PTHR11686">
    <property type="entry name" value="GAMMA GLUTAMYL TRANSPEPTIDASE"/>
    <property type="match status" value="1"/>
</dbReference>
<dbReference type="EMBL" id="MZNU01000240">
    <property type="protein sequence ID" value="OWP02270.1"/>
    <property type="molecule type" value="Genomic_DNA"/>
</dbReference>
<protein>
    <recommendedName>
        <fullName evidence="3">Glutathione hydrolase</fullName>
        <ecNumber evidence="3">2.3.2.2</ecNumber>
        <ecNumber evidence="3">3.4.19.13</ecNumber>
    </recommendedName>
    <alternativeName>
        <fullName evidence="3">Gamma-glutamyltransferase</fullName>
    </alternativeName>
    <alternativeName>
        <fullName evidence="3">Gamma-glutamyltranspeptidase</fullName>
    </alternativeName>
</protein>
<dbReference type="NCBIfam" id="TIGR00066">
    <property type="entry name" value="g_glut_trans"/>
    <property type="match status" value="1"/>
</dbReference>
<dbReference type="OrthoDB" id="1081007at2759"/>
<dbReference type="InterPro" id="IPR043138">
    <property type="entry name" value="GGT_lsub"/>
</dbReference>
<comment type="catalytic activity">
    <reaction evidence="3">
        <text>an N-terminal (5-L-glutamyl)-[peptide] + an alpha-amino acid = 5-L-glutamyl amino acid + an N-terminal L-alpha-aminoacyl-[peptide]</text>
        <dbReference type="Rhea" id="RHEA:23904"/>
        <dbReference type="Rhea" id="RHEA-COMP:9780"/>
        <dbReference type="Rhea" id="RHEA-COMP:9795"/>
        <dbReference type="ChEBI" id="CHEBI:77644"/>
        <dbReference type="ChEBI" id="CHEBI:78597"/>
        <dbReference type="ChEBI" id="CHEBI:78599"/>
        <dbReference type="ChEBI" id="CHEBI:78608"/>
        <dbReference type="EC" id="2.3.2.2"/>
    </reaction>
</comment>
<dbReference type="Proteomes" id="UP000242519">
    <property type="component" value="Unassembled WGS sequence"/>
</dbReference>
<name>A0A218Z3R3_9HELO</name>
<comment type="catalytic activity">
    <reaction evidence="3">
        <text>an S-substituted glutathione + H2O = an S-substituted L-cysteinylglycine + L-glutamate</text>
        <dbReference type="Rhea" id="RHEA:59468"/>
        <dbReference type="ChEBI" id="CHEBI:15377"/>
        <dbReference type="ChEBI" id="CHEBI:29985"/>
        <dbReference type="ChEBI" id="CHEBI:90779"/>
        <dbReference type="ChEBI" id="CHEBI:143103"/>
        <dbReference type="EC" id="3.4.19.13"/>
    </reaction>
</comment>
<dbReference type="InParanoid" id="A0A218Z3R3"/>
<dbReference type="EC" id="3.4.19.13" evidence="3"/>